<dbReference type="EMBL" id="CP009509">
    <property type="protein sequence ID" value="AKB40484.1"/>
    <property type="molecule type" value="Genomic_DNA"/>
</dbReference>
<evidence type="ECO:0000313" key="2">
    <source>
        <dbReference type="Proteomes" id="UP000033058"/>
    </source>
</evidence>
<organism evidence="1 2">
    <name type="scientific">Methanosarcina mazei WWM610</name>
    <dbReference type="NCBI Taxonomy" id="1434117"/>
    <lineage>
        <taxon>Archaea</taxon>
        <taxon>Methanobacteriati</taxon>
        <taxon>Methanobacteriota</taxon>
        <taxon>Stenosarchaea group</taxon>
        <taxon>Methanomicrobia</taxon>
        <taxon>Methanosarcinales</taxon>
        <taxon>Methanosarcinaceae</taxon>
        <taxon>Methanosarcina</taxon>
    </lineage>
</organism>
<evidence type="ECO:0000313" key="1">
    <source>
        <dbReference type="EMBL" id="AKB40484.1"/>
    </source>
</evidence>
<proteinExistence type="predicted"/>
<dbReference type="GeneID" id="24851191"/>
<accession>A0A0E3PYB2</accession>
<name>A0A0E3PYB2_METMZ</name>
<dbReference type="RefSeq" id="WP_048037615.1">
    <property type="nucleotide sequence ID" value="NZ_CP009509.1"/>
</dbReference>
<dbReference type="HOGENOM" id="CLU_2712865_0_0_2"/>
<protein>
    <submittedName>
        <fullName evidence="1">Uncharacterized protein</fullName>
    </submittedName>
</protein>
<reference evidence="1 2" key="1">
    <citation type="submission" date="2014-07" db="EMBL/GenBank/DDBJ databases">
        <title>Methanogenic archaea and the global carbon cycle.</title>
        <authorList>
            <person name="Henriksen J.R."/>
            <person name="Luke J."/>
            <person name="Reinhart S."/>
            <person name="Benedict M.N."/>
            <person name="Youngblut N.D."/>
            <person name="Metcalf M.E."/>
            <person name="Whitaker R.J."/>
            <person name="Metcalf W.W."/>
        </authorList>
    </citation>
    <scope>NUCLEOTIDE SEQUENCE [LARGE SCALE GENOMIC DNA]</scope>
    <source>
        <strain evidence="1 2">WWM610</strain>
    </source>
</reference>
<dbReference type="AlphaFoldDB" id="A0A0E3PYB2"/>
<dbReference type="PATRIC" id="fig|1434117.4.peg.1900"/>
<sequence length="72" mass="8511">MEIHKLSPTSPSNIPEKPDFMGLKVRKYPSTPKKVFKFTWDRKPPPACLAALHKKEVERRRNKKVENRKKKI</sequence>
<gene>
    <name evidence="1" type="ORF">MSMAW_1493</name>
</gene>
<dbReference type="Proteomes" id="UP000033058">
    <property type="component" value="Chromosome"/>
</dbReference>